<dbReference type="Pfam" id="PF22936">
    <property type="entry name" value="Pol_BBD"/>
    <property type="match status" value="1"/>
</dbReference>
<organism evidence="3 4">
    <name type="scientific">Vitis vinifera</name>
    <name type="common">Grape</name>
    <dbReference type="NCBI Taxonomy" id="29760"/>
    <lineage>
        <taxon>Eukaryota</taxon>
        <taxon>Viridiplantae</taxon>
        <taxon>Streptophyta</taxon>
        <taxon>Embryophyta</taxon>
        <taxon>Tracheophyta</taxon>
        <taxon>Spermatophyta</taxon>
        <taxon>Magnoliopsida</taxon>
        <taxon>eudicotyledons</taxon>
        <taxon>Gunneridae</taxon>
        <taxon>Pentapetalae</taxon>
        <taxon>rosids</taxon>
        <taxon>Vitales</taxon>
        <taxon>Vitaceae</taxon>
        <taxon>Viteae</taxon>
        <taxon>Vitis</taxon>
    </lineage>
</organism>
<gene>
    <name evidence="3" type="ORF">CK203_085676</name>
</gene>
<proteinExistence type="predicted"/>
<dbReference type="Pfam" id="PF25597">
    <property type="entry name" value="SH3_retrovirus"/>
    <property type="match status" value="1"/>
</dbReference>
<evidence type="ECO:0000259" key="1">
    <source>
        <dbReference type="Pfam" id="PF22936"/>
    </source>
</evidence>
<dbReference type="InterPro" id="IPR057670">
    <property type="entry name" value="SH3_retrovirus"/>
</dbReference>
<dbReference type="Proteomes" id="UP000288805">
    <property type="component" value="Unassembled WGS sequence"/>
</dbReference>
<dbReference type="PANTHER" id="PTHR47592">
    <property type="entry name" value="PBF68 PROTEIN"/>
    <property type="match status" value="1"/>
</dbReference>
<dbReference type="InterPro" id="IPR054722">
    <property type="entry name" value="PolX-like_BBD"/>
</dbReference>
<dbReference type="EMBL" id="QGNW01002731">
    <property type="protein sequence ID" value="RVW11830.1"/>
    <property type="molecule type" value="Genomic_DNA"/>
</dbReference>
<reference evidence="3 4" key="1">
    <citation type="journal article" date="2018" name="PLoS Genet.">
        <title>Population sequencing reveals clonal diversity and ancestral inbreeding in the grapevine cultivar Chardonnay.</title>
        <authorList>
            <person name="Roach M.J."/>
            <person name="Johnson D.L."/>
            <person name="Bohlmann J."/>
            <person name="van Vuuren H.J."/>
            <person name="Jones S.J."/>
            <person name="Pretorius I.S."/>
            <person name="Schmidt S.A."/>
            <person name="Borneman A.R."/>
        </authorList>
    </citation>
    <scope>NUCLEOTIDE SEQUENCE [LARGE SCALE GENOMIC DNA]</scope>
    <source>
        <strain evidence="4">cv. Chardonnay</strain>
        <tissue evidence="3">Leaf</tissue>
    </source>
</reference>
<comment type="caution">
    <text evidence="3">The sequence shown here is derived from an EMBL/GenBank/DDBJ whole genome shotgun (WGS) entry which is preliminary data.</text>
</comment>
<evidence type="ECO:0000313" key="4">
    <source>
        <dbReference type="Proteomes" id="UP000288805"/>
    </source>
</evidence>
<sequence length="196" mass="21963">MGNASSSMVEDKGDVVLNPTLGKKLTLMDVLFVPEIRKNLVSASLLSKKGFKLVFESDKLVLTKSGTFVGKGYMSEGLFKINVFNDNVQVPLPKWTKLGLKTIDCVFIGYASNSSTYRFLVIKSEVPDINNIIMESIDVEFFEEIFPFKEGHNEIIKEKLMIACLELSMNKWMMLNLGEAKELELALLLDLILSPS</sequence>
<accession>A0A438BLN0</accession>
<name>A0A438BLN0_VITVI</name>
<feature type="domain" description="Retroviral polymerase SH3-like" evidence="2">
    <location>
        <begin position="89"/>
        <end position="151"/>
    </location>
</feature>
<protein>
    <recommendedName>
        <fullName evidence="5">Retrovirus-related Pol polyprotein from transposon TNT 1-94</fullName>
    </recommendedName>
</protein>
<dbReference type="AlphaFoldDB" id="A0A438BLN0"/>
<dbReference type="PANTHER" id="PTHR47592:SF27">
    <property type="entry name" value="OS08G0421700 PROTEIN"/>
    <property type="match status" value="1"/>
</dbReference>
<feature type="domain" description="Retrovirus-related Pol polyprotein from transposon TNT 1-94-like beta-barrel" evidence="1">
    <location>
        <begin position="1"/>
        <end position="51"/>
    </location>
</feature>
<evidence type="ECO:0008006" key="5">
    <source>
        <dbReference type="Google" id="ProtNLM"/>
    </source>
</evidence>
<evidence type="ECO:0000259" key="2">
    <source>
        <dbReference type="Pfam" id="PF25597"/>
    </source>
</evidence>
<evidence type="ECO:0000313" key="3">
    <source>
        <dbReference type="EMBL" id="RVW11830.1"/>
    </source>
</evidence>